<feature type="chain" id="PRO_5032811699" evidence="14">
    <location>
        <begin position="25"/>
        <end position="636"/>
    </location>
</feature>
<dbReference type="PROSITE" id="PS00108">
    <property type="entry name" value="PROTEIN_KINASE_ST"/>
    <property type="match status" value="1"/>
</dbReference>
<evidence type="ECO:0000256" key="6">
    <source>
        <dbReference type="ARBA" id="ARBA00022741"/>
    </source>
</evidence>
<evidence type="ECO:0000256" key="4">
    <source>
        <dbReference type="ARBA" id="ARBA00022692"/>
    </source>
</evidence>
<evidence type="ECO:0000256" key="2">
    <source>
        <dbReference type="ARBA" id="ARBA00022527"/>
    </source>
</evidence>
<keyword evidence="5 14" id="KW-0732">Signal</keyword>
<dbReference type="AlphaFoldDB" id="A0A834SS30"/>
<evidence type="ECO:0000256" key="8">
    <source>
        <dbReference type="ARBA" id="ARBA00022840"/>
    </source>
</evidence>
<dbReference type="PANTHER" id="PTHR46008:SF2">
    <property type="entry name" value="LEAF RUST 10 DISEASE-RESISTANCE LOCUS RECEPTOR-LIKE PROTEIN KINASE-LIKE 1.4"/>
    <property type="match status" value="1"/>
</dbReference>
<evidence type="ECO:0000256" key="5">
    <source>
        <dbReference type="ARBA" id="ARBA00022729"/>
    </source>
</evidence>
<protein>
    <submittedName>
        <fullName evidence="16">LEAF RUST 10 DISEASE-RESISTANCE LOCUS RECEPTOR-LIKE PROTEIN KINASE-like 1.1 isoform X3</fullName>
    </submittedName>
</protein>
<dbReference type="Gene3D" id="3.30.200.20">
    <property type="entry name" value="Phosphorylase Kinase, domain 1"/>
    <property type="match status" value="1"/>
</dbReference>
<evidence type="ECO:0000256" key="10">
    <source>
        <dbReference type="ARBA" id="ARBA00023136"/>
    </source>
</evidence>
<dbReference type="InterPro" id="IPR011009">
    <property type="entry name" value="Kinase-like_dom_sf"/>
</dbReference>
<evidence type="ECO:0000256" key="7">
    <source>
        <dbReference type="ARBA" id="ARBA00022777"/>
    </source>
</evidence>
<keyword evidence="2" id="KW-0723">Serine/threonine-protein kinase</keyword>
<comment type="caution">
    <text evidence="16">The sequence shown here is derived from an EMBL/GenBank/DDBJ whole genome shotgun (WGS) entry which is preliminary data.</text>
</comment>
<dbReference type="GO" id="GO:0004674">
    <property type="term" value="F:protein serine/threonine kinase activity"/>
    <property type="evidence" value="ECO:0007669"/>
    <property type="project" value="UniProtKB-KW"/>
</dbReference>
<dbReference type="OrthoDB" id="4062651at2759"/>
<keyword evidence="16" id="KW-0675">Receptor</keyword>
<dbReference type="Proteomes" id="UP000634136">
    <property type="component" value="Unassembled WGS sequence"/>
</dbReference>
<evidence type="ECO:0000256" key="11">
    <source>
        <dbReference type="ARBA" id="ARBA00023180"/>
    </source>
</evidence>
<dbReference type="FunFam" id="1.10.510.10:FF:000161">
    <property type="entry name" value="Wall-associated receptor kinase-like 20"/>
    <property type="match status" value="1"/>
</dbReference>
<feature type="binding site" evidence="12">
    <location>
        <position position="337"/>
    </location>
    <ligand>
        <name>ATP</name>
        <dbReference type="ChEBI" id="CHEBI:30616"/>
    </ligand>
</feature>
<dbReference type="SMART" id="SM00220">
    <property type="entry name" value="S_TKc"/>
    <property type="match status" value="1"/>
</dbReference>
<comment type="subcellular location">
    <subcellularLocation>
        <location evidence="1">Membrane</location>
        <topology evidence="1">Single-pass membrane protein</topology>
    </subcellularLocation>
</comment>
<keyword evidence="17" id="KW-1185">Reference proteome</keyword>
<feature type="signal peptide" evidence="14">
    <location>
        <begin position="1"/>
        <end position="24"/>
    </location>
</feature>
<evidence type="ECO:0000256" key="13">
    <source>
        <dbReference type="SAM" id="Phobius"/>
    </source>
</evidence>
<dbReference type="PROSITE" id="PS00107">
    <property type="entry name" value="PROTEIN_KINASE_ATP"/>
    <property type="match status" value="1"/>
</dbReference>
<dbReference type="Gene3D" id="1.10.510.10">
    <property type="entry name" value="Transferase(Phosphotransferase) domain 1"/>
    <property type="match status" value="1"/>
</dbReference>
<dbReference type="GO" id="GO:0005886">
    <property type="term" value="C:plasma membrane"/>
    <property type="evidence" value="ECO:0007669"/>
    <property type="project" value="UniProtKB-ARBA"/>
</dbReference>
<evidence type="ECO:0000256" key="14">
    <source>
        <dbReference type="SAM" id="SignalP"/>
    </source>
</evidence>
<keyword evidence="7 16" id="KW-0418">Kinase</keyword>
<keyword evidence="3" id="KW-0808">Transferase</keyword>
<dbReference type="EMBL" id="JAAIUW010000011">
    <property type="protein sequence ID" value="KAF7808854.1"/>
    <property type="molecule type" value="Genomic_DNA"/>
</dbReference>
<dbReference type="PANTHER" id="PTHR46008">
    <property type="entry name" value="LEAF RUST 10 DISEASE-RESISTANCE LOCUS RECEPTOR-LIKE PROTEIN KINASE-LIKE 1.4"/>
    <property type="match status" value="1"/>
</dbReference>
<feature type="domain" description="Protein kinase" evidence="15">
    <location>
        <begin position="309"/>
        <end position="586"/>
    </location>
</feature>
<dbReference type="GO" id="GO:0005524">
    <property type="term" value="F:ATP binding"/>
    <property type="evidence" value="ECO:0007669"/>
    <property type="project" value="UniProtKB-UniRule"/>
</dbReference>
<evidence type="ECO:0000256" key="1">
    <source>
        <dbReference type="ARBA" id="ARBA00004167"/>
    </source>
</evidence>
<proteinExistence type="predicted"/>
<dbReference type="InterPro" id="IPR017441">
    <property type="entry name" value="Protein_kinase_ATP_BS"/>
</dbReference>
<evidence type="ECO:0000313" key="17">
    <source>
        <dbReference type="Proteomes" id="UP000634136"/>
    </source>
</evidence>
<name>A0A834SS30_9FABA</name>
<keyword evidence="4 13" id="KW-0812">Transmembrane</keyword>
<accession>A0A834SS30</accession>
<dbReference type="SUPFAM" id="SSF56112">
    <property type="entry name" value="Protein kinase-like (PK-like)"/>
    <property type="match status" value="1"/>
</dbReference>
<gene>
    <name evidence="16" type="ORF">G2W53_035597</name>
</gene>
<dbReference type="Pfam" id="PF00069">
    <property type="entry name" value="Pkinase"/>
    <property type="match status" value="1"/>
</dbReference>
<reference evidence="16" key="1">
    <citation type="submission" date="2020-09" db="EMBL/GenBank/DDBJ databases">
        <title>Genome-Enabled Discovery of Anthraquinone Biosynthesis in Senna tora.</title>
        <authorList>
            <person name="Kang S.-H."/>
            <person name="Pandey R.P."/>
            <person name="Lee C.-M."/>
            <person name="Sim J.-S."/>
            <person name="Jeong J.-T."/>
            <person name="Choi B.-S."/>
            <person name="Jung M."/>
            <person name="Ginzburg D."/>
            <person name="Zhao K."/>
            <person name="Won S.Y."/>
            <person name="Oh T.-J."/>
            <person name="Yu Y."/>
            <person name="Kim N.-H."/>
            <person name="Lee O.R."/>
            <person name="Lee T.-H."/>
            <person name="Bashyal P."/>
            <person name="Kim T.-S."/>
            <person name="Lee W.-H."/>
            <person name="Kawkins C."/>
            <person name="Kim C.-K."/>
            <person name="Kim J.S."/>
            <person name="Ahn B.O."/>
            <person name="Rhee S.Y."/>
            <person name="Sohng J.K."/>
        </authorList>
    </citation>
    <scope>NUCLEOTIDE SEQUENCE</scope>
    <source>
        <tissue evidence="16">Leaf</tissue>
    </source>
</reference>
<keyword evidence="8 12" id="KW-0067">ATP-binding</keyword>
<dbReference type="InterPro" id="IPR008271">
    <property type="entry name" value="Ser/Thr_kinase_AS"/>
</dbReference>
<feature type="transmembrane region" description="Helical" evidence="13">
    <location>
        <begin position="260"/>
        <end position="281"/>
    </location>
</feature>
<dbReference type="InterPro" id="IPR000719">
    <property type="entry name" value="Prot_kinase_dom"/>
</dbReference>
<keyword evidence="11" id="KW-0325">Glycoprotein</keyword>
<evidence type="ECO:0000256" key="12">
    <source>
        <dbReference type="PROSITE-ProRule" id="PRU10141"/>
    </source>
</evidence>
<keyword evidence="10 13" id="KW-0472">Membrane</keyword>
<evidence type="ECO:0000256" key="9">
    <source>
        <dbReference type="ARBA" id="ARBA00022989"/>
    </source>
</evidence>
<dbReference type="PROSITE" id="PS50011">
    <property type="entry name" value="PROTEIN_KINASE_DOM"/>
    <property type="match status" value="1"/>
</dbReference>
<keyword evidence="6 12" id="KW-0547">Nucleotide-binding</keyword>
<keyword evidence="9 13" id="KW-1133">Transmembrane helix</keyword>
<organism evidence="16 17">
    <name type="scientific">Senna tora</name>
    <dbReference type="NCBI Taxonomy" id="362788"/>
    <lineage>
        <taxon>Eukaryota</taxon>
        <taxon>Viridiplantae</taxon>
        <taxon>Streptophyta</taxon>
        <taxon>Embryophyta</taxon>
        <taxon>Tracheophyta</taxon>
        <taxon>Spermatophyta</taxon>
        <taxon>Magnoliopsida</taxon>
        <taxon>eudicotyledons</taxon>
        <taxon>Gunneridae</taxon>
        <taxon>Pentapetalae</taxon>
        <taxon>rosids</taxon>
        <taxon>fabids</taxon>
        <taxon>Fabales</taxon>
        <taxon>Fabaceae</taxon>
        <taxon>Caesalpinioideae</taxon>
        <taxon>Cassia clade</taxon>
        <taxon>Senna</taxon>
    </lineage>
</organism>
<evidence type="ECO:0000256" key="3">
    <source>
        <dbReference type="ARBA" id="ARBA00022679"/>
    </source>
</evidence>
<evidence type="ECO:0000259" key="15">
    <source>
        <dbReference type="PROSITE" id="PS50011"/>
    </source>
</evidence>
<sequence length="636" mass="71881">MRVPPHFVLRFLLLFYSLLLLAAANENNSSEIENCPNSFACGDFGDVHFPFSNTMSHECGLPIMNCNDLEAVREVQLGNQKWFQIENIYQQEDRSQINILDHDLQNLLSSKNCSAFFYKLTMPSLSPMMSFNILDTITIFRCIHNSTVPLPQNYSKYTNCSEYDIYFDPLRTDDVIPSSLSACSTIQLPFKTQSPDPISTVSDPYTFLTAQMHIEVELSKTCHDCYYKREGWCRLEGKLCSIDDTAPTQHKRGVLKPIKIGLIMGLGCGGVILIGYLFIILRKQEVFNYSGLGVPVFSYEELEKATNNFDPSSELGRGGFGRVYYGKLEDGREVAIKRLHERKRDYKHIKQFMNEIKLLTCLRHGNLVSLYGCTAPQSRELMLVYEYIPNGTVGDYLHGHLAEPGSLPWSVRLKIAIETAIALTYLHAFDIIHRDVKTNNILLDNNFSAILADFGISRWFPHDASHVSTAPQGTLGYLDPQYQQSHHLTKKSDVYSFGVVLIELISSLTVVDETRDVGEVNLANLAIKIIKRRAFTELVDPSLGFESNENVKRMIISVAELAFKCLQKDKKLRPSMFKVLEVLQIIESRKGRPEHLGTHGVGISCRDIHIPSLTSLDLVGVASLKNLTPKRPHQTI</sequence>
<evidence type="ECO:0000313" key="16">
    <source>
        <dbReference type="EMBL" id="KAF7808854.1"/>
    </source>
</evidence>